<evidence type="ECO:0000313" key="6">
    <source>
        <dbReference type="Proteomes" id="UP000823893"/>
    </source>
</evidence>
<proteinExistence type="predicted"/>
<keyword evidence="2" id="KW-0238">DNA-binding</keyword>
<reference evidence="5" key="2">
    <citation type="submission" date="2021-04" db="EMBL/GenBank/DDBJ databases">
        <authorList>
            <person name="Gilroy R."/>
        </authorList>
    </citation>
    <scope>NUCLEOTIDE SEQUENCE</scope>
    <source>
        <strain evidence="5">ChiSxjej6B18-287</strain>
    </source>
</reference>
<keyword evidence="1" id="KW-0805">Transcription regulation</keyword>
<dbReference type="SMART" id="SM00342">
    <property type="entry name" value="HTH_ARAC"/>
    <property type="match status" value="1"/>
</dbReference>
<dbReference type="PRINTS" id="PR00032">
    <property type="entry name" value="HTHARAC"/>
</dbReference>
<comment type="caution">
    <text evidence="5">The sequence shown here is derived from an EMBL/GenBank/DDBJ whole genome shotgun (WGS) entry which is preliminary data.</text>
</comment>
<evidence type="ECO:0000313" key="5">
    <source>
        <dbReference type="EMBL" id="HJC10480.1"/>
    </source>
</evidence>
<keyword evidence="3" id="KW-0804">Transcription</keyword>
<evidence type="ECO:0000259" key="4">
    <source>
        <dbReference type="PROSITE" id="PS01124"/>
    </source>
</evidence>
<dbReference type="AlphaFoldDB" id="A0A9D2N3X2"/>
<dbReference type="GO" id="GO:0003700">
    <property type="term" value="F:DNA-binding transcription factor activity"/>
    <property type="evidence" value="ECO:0007669"/>
    <property type="project" value="InterPro"/>
</dbReference>
<dbReference type="Gene3D" id="1.10.10.60">
    <property type="entry name" value="Homeodomain-like"/>
    <property type="match status" value="2"/>
</dbReference>
<evidence type="ECO:0000256" key="1">
    <source>
        <dbReference type="ARBA" id="ARBA00023015"/>
    </source>
</evidence>
<evidence type="ECO:0000256" key="3">
    <source>
        <dbReference type="ARBA" id="ARBA00023163"/>
    </source>
</evidence>
<evidence type="ECO:0000256" key="2">
    <source>
        <dbReference type="ARBA" id="ARBA00023125"/>
    </source>
</evidence>
<gene>
    <name evidence="5" type="ORF">H9935_06645</name>
</gene>
<protein>
    <submittedName>
        <fullName evidence="5">AraC family transcriptional regulator</fullName>
    </submittedName>
</protein>
<dbReference type="GO" id="GO:0043565">
    <property type="term" value="F:sequence-specific DNA binding"/>
    <property type="evidence" value="ECO:0007669"/>
    <property type="project" value="InterPro"/>
</dbReference>
<organism evidence="5 6">
    <name type="scientific">Candidatus Blautia merdigallinarum</name>
    <dbReference type="NCBI Taxonomy" id="2838495"/>
    <lineage>
        <taxon>Bacteria</taxon>
        <taxon>Bacillati</taxon>
        <taxon>Bacillota</taxon>
        <taxon>Clostridia</taxon>
        <taxon>Lachnospirales</taxon>
        <taxon>Lachnospiraceae</taxon>
        <taxon>Blautia</taxon>
    </lineage>
</organism>
<dbReference type="InterPro" id="IPR018060">
    <property type="entry name" value="HTH_AraC"/>
</dbReference>
<dbReference type="EMBL" id="DWWV01000084">
    <property type="protein sequence ID" value="HJC10480.1"/>
    <property type="molecule type" value="Genomic_DNA"/>
</dbReference>
<dbReference type="Pfam" id="PF12833">
    <property type="entry name" value="HTH_18"/>
    <property type="match status" value="1"/>
</dbReference>
<sequence>MLGAIPGGLDIEKTYQLIDLYVQECERMQTIESVKSLQYAMIQDFCRRTGDIRIPEGISSEVYSCMNYIRGHINEPINIEDVAKQIHRSSSYTMKCFKDELGINMGAYITRCKLEEAKSLLTYSDKSLAEIADYLCFSSQSYFQNVFKKKYNVTPMQYRKQTQHLQNTQ</sequence>
<accession>A0A9D2N3X2</accession>
<dbReference type="PROSITE" id="PS01124">
    <property type="entry name" value="HTH_ARAC_FAMILY_2"/>
    <property type="match status" value="1"/>
</dbReference>
<dbReference type="PANTHER" id="PTHR43280">
    <property type="entry name" value="ARAC-FAMILY TRANSCRIPTIONAL REGULATOR"/>
    <property type="match status" value="1"/>
</dbReference>
<dbReference type="InterPro" id="IPR020449">
    <property type="entry name" value="Tscrpt_reg_AraC-type_HTH"/>
</dbReference>
<dbReference type="SUPFAM" id="SSF46689">
    <property type="entry name" value="Homeodomain-like"/>
    <property type="match status" value="2"/>
</dbReference>
<dbReference type="PANTHER" id="PTHR43280:SF10">
    <property type="entry name" value="REGULATORY PROTEIN POCR"/>
    <property type="match status" value="1"/>
</dbReference>
<dbReference type="InterPro" id="IPR009057">
    <property type="entry name" value="Homeodomain-like_sf"/>
</dbReference>
<feature type="domain" description="HTH araC/xylS-type" evidence="4">
    <location>
        <begin position="63"/>
        <end position="161"/>
    </location>
</feature>
<name>A0A9D2N3X2_9FIRM</name>
<reference evidence="5" key="1">
    <citation type="journal article" date="2021" name="PeerJ">
        <title>Extensive microbial diversity within the chicken gut microbiome revealed by metagenomics and culture.</title>
        <authorList>
            <person name="Gilroy R."/>
            <person name="Ravi A."/>
            <person name="Getino M."/>
            <person name="Pursley I."/>
            <person name="Horton D.L."/>
            <person name="Alikhan N.F."/>
            <person name="Baker D."/>
            <person name="Gharbi K."/>
            <person name="Hall N."/>
            <person name="Watson M."/>
            <person name="Adriaenssens E.M."/>
            <person name="Foster-Nyarko E."/>
            <person name="Jarju S."/>
            <person name="Secka A."/>
            <person name="Antonio M."/>
            <person name="Oren A."/>
            <person name="Chaudhuri R.R."/>
            <person name="La Ragione R."/>
            <person name="Hildebrand F."/>
            <person name="Pallen M.J."/>
        </authorList>
    </citation>
    <scope>NUCLEOTIDE SEQUENCE</scope>
    <source>
        <strain evidence="5">ChiSxjej6B18-287</strain>
    </source>
</reference>
<dbReference type="Proteomes" id="UP000823893">
    <property type="component" value="Unassembled WGS sequence"/>
</dbReference>